<evidence type="ECO:0000313" key="1">
    <source>
        <dbReference type="EMBL" id="KPL51317.1"/>
    </source>
</evidence>
<dbReference type="Gene3D" id="1.25.40.10">
    <property type="entry name" value="Tetratricopeptide repeat domain"/>
    <property type="match status" value="1"/>
</dbReference>
<name>A0A0P6VH13_9HYPH</name>
<proteinExistence type="predicted"/>
<dbReference type="EMBL" id="LJYW01000001">
    <property type="protein sequence ID" value="KPL51317.1"/>
    <property type="molecule type" value="Genomic_DNA"/>
</dbReference>
<protein>
    <recommendedName>
        <fullName evidence="3">Sel1 repeat family protein</fullName>
    </recommendedName>
</protein>
<reference evidence="1 2" key="1">
    <citation type="submission" date="2015-09" db="EMBL/GenBank/DDBJ databases">
        <authorList>
            <person name="Jackson K.R."/>
            <person name="Lunt B.L."/>
            <person name="Fisher J.N.B."/>
            <person name="Gardner A.V."/>
            <person name="Bailey M.E."/>
            <person name="Deus L.M."/>
            <person name="Earl A.S."/>
            <person name="Gibby P.D."/>
            <person name="Hartmann K.A."/>
            <person name="Liu J.E."/>
            <person name="Manci A.M."/>
            <person name="Nielsen D.A."/>
            <person name="Solomon M.B."/>
            <person name="Breakwell D.P."/>
            <person name="Burnett S.H."/>
            <person name="Grose J.H."/>
        </authorList>
    </citation>
    <scope>NUCLEOTIDE SEQUENCE [LARGE SCALE GENOMIC DNA]</scope>
    <source>
        <strain evidence="1 2">16</strain>
    </source>
</reference>
<evidence type="ECO:0000313" key="2">
    <source>
        <dbReference type="Proteomes" id="UP000048984"/>
    </source>
</evidence>
<dbReference type="OrthoDB" id="5321503at2"/>
<accession>A0A0P6VH13</accession>
<gene>
    <name evidence="1" type="ORF">ABB55_03000</name>
</gene>
<sequence>MARFEVRDSEIATMGQQNVSGDVFFQLGITYSVGRGVKPDMVAAHKWFNLAAARGNREAARHRHEIAGEMSAAEVAEAQRQAREWIRTH</sequence>
<dbReference type="SUPFAM" id="SSF81901">
    <property type="entry name" value="HCP-like"/>
    <property type="match status" value="1"/>
</dbReference>
<comment type="caution">
    <text evidence="1">The sequence shown here is derived from an EMBL/GenBank/DDBJ whole genome shotgun (WGS) entry which is preliminary data.</text>
</comment>
<keyword evidence="2" id="KW-1185">Reference proteome</keyword>
<reference evidence="1 2" key="2">
    <citation type="submission" date="2015-10" db="EMBL/GenBank/DDBJ databases">
        <title>Draft Genome Sequence of Prosthecomicrobium hirschii ATCC 27832.</title>
        <authorList>
            <person name="Daniel J."/>
            <person name="Givan S.A."/>
            <person name="Brun Y.V."/>
            <person name="Brown P.J."/>
        </authorList>
    </citation>
    <scope>NUCLEOTIDE SEQUENCE [LARGE SCALE GENOMIC DNA]</scope>
    <source>
        <strain evidence="1 2">16</strain>
    </source>
</reference>
<dbReference type="AlphaFoldDB" id="A0A0P6VH13"/>
<dbReference type="STRING" id="665126.ABB55_03000"/>
<dbReference type="RefSeq" id="WP_054357480.1">
    <property type="nucleotide sequence ID" value="NZ_JAPCYQ010000001.1"/>
</dbReference>
<dbReference type="InterPro" id="IPR011990">
    <property type="entry name" value="TPR-like_helical_dom_sf"/>
</dbReference>
<dbReference type="Proteomes" id="UP000048984">
    <property type="component" value="Unassembled WGS sequence"/>
</dbReference>
<evidence type="ECO:0008006" key="3">
    <source>
        <dbReference type="Google" id="ProtNLM"/>
    </source>
</evidence>
<organism evidence="1 2">
    <name type="scientific">Prosthecodimorpha hirschii</name>
    <dbReference type="NCBI Taxonomy" id="665126"/>
    <lineage>
        <taxon>Bacteria</taxon>
        <taxon>Pseudomonadati</taxon>
        <taxon>Pseudomonadota</taxon>
        <taxon>Alphaproteobacteria</taxon>
        <taxon>Hyphomicrobiales</taxon>
        <taxon>Ancalomicrobiaceae</taxon>
        <taxon>Prosthecodimorpha</taxon>
    </lineage>
</organism>